<dbReference type="PANTHER" id="PTHR30399">
    <property type="entry name" value="UNCHARACTERIZED PROTEIN YGJP"/>
    <property type="match status" value="1"/>
</dbReference>
<comment type="caution">
    <text evidence="2">The sequence shown here is derived from an EMBL/GenBank/DDBJ whole genome shotgun (WGS) entry which is preliminary data.</text>
</comment>
<dbReference type="EMBL" id="BAABCK010000019">
    <property type="protein sequence ID" value="GAA3721498.1"/>
    <property type="molecule type" value="Genomic_DNA"/>
</dbReference>
<reference evidence="3" key="1">
    <citation type="journal article" date="2019" name="Int. J. Syst. Evol. Microbiol.">
        <title>The Global Catalogue of Microorganisms (GCM) 10K type strain sequencing project: providing services to taxonomists for standard genome sequencing and annotation.</title>
        <authorList>
            <consortium name="The Broad Institute Genomics Platform"/>
            <consortium name="The Broad Institute Genome Sequencing Center for Infectious Disease"/>
            <person name="Wu L."/>
            <person name="Ma J."/>
        </authorList>
    </citation>
    <scope>NUCLEOTIDE SEQUENCE [LARGE SCALE GENOMIC DNA]</scope>
    <source>
        <strain evidence="3">JCM 16981</strain>
    </source>
</reference>
<keyword evidence="2" id="KW-0378">Hydrolase</keyword>
<gene>
    <name evidence="2" type="ORF">GCM10022378_09450</name>
</gene>
<sequence>MSYINYGNTKMYYSFYRQNRKDIRVVIDLINKIVAFVPETMSEDKIHQTLSNKAQWIYTKVQELNEIQSNVSPKEFVSGEKLTYLGRQYRLKVYREAVDKTSFTFRQSRFFAVVPSNWAQEKVQDRLEAHLIEWYRKHGLKKIQERVAYYENILGVRAQSIQMKTQHKRWGTCTPEGNIYINWRIAMAPIKIIDYIVVHELAHLRIPEHSDAFWKLVRSILPDYEVSKEWLRVHGMELYCVGQEKT</sequence>
<dbReference type="CDD" id="cd07344">
    <property type="entry name" value="M48_yhfN_like"/>
    <property type="match status" value="1"/>
</dbReference>
<proteinExistence type="predicted"/>
<dbReference type="Proteomes" id="UP001500920">
    <property type="component" value="Unassembled WGS sequence"/>
</dbReference>
<dbReference type="InterPro" id="IPR002725">
    <property type="entry name" value="YgjP-like_metallopeptidase"/>
</dbReference>
<dbReference type="Gene3D" id="3.30.2010.10">
    <property type="entry name" value="Metalloproteases ('zincins'), catalytic domain"/>
    <property type="match status" value="1"/>
</dbReference>
<keyword evidence="3" id="KW-1185">Reference proteome</keyword>
<accession>A0ABP7EMK3</accession>
<protein>
    <submittedName>
        <fullName evidence="2">SprT family zinc-dependent metalloprotease</fullName>
    </submittedName>
</protein>
<organism evidence="2 3">
    <name type="scientific">Salinicoccus jeotgali</name>
    <dbReference type="NCBI Taxonomy" id="381634"/>
    <lineage>
        <taxon>Bacteria</taxon>
        <taxon>Bacillati</taxon>
        <taxon>Bacillota</taxon>
        <taxon>Bacilli</taxon>
        <taxon>Bacillales</taxon>
        <taxon>Staphylococcaceae</taxon>
        <taxon>Salinicoccus</taxon>
    </lineage>
</organism>
<keyword evidence="2" id="KW-0645">Protease</keyword>
<keyword evidence="2" id="KW-0482">Metalloprotease</keyword>
<evidence type="ECO:0000259" key="1">
    <source>
        <dbReference type="Pfam" id="PF01863"/>
    </source>
</evidence>
<dbReference type="PANTHER" id="PTHR30399:SF1">
    <property type="entry name" value="UTP PYROPHOSPHATASE"/>
    <property type="match status" value="1"/>
</dbReference>
<name>A0ABP7EMK3_9STAP</name>
<dbReference type="InterPro" id="IPR053136">
    <property type="entry name" value="UTP_pyrophosphatase-like"/>
</dbReference>
<dbReference type="Pfam" id="PF01863">
    <property type="entry name" value="YgjP-like"/>
    <property type="match status" value="1"/>
</dbReference>
<evidence type="ECO:0000313" key="2">
    <source>
        <dbReference type="EMBL" id="GAA3721498.1"/>
    </source>
</evidence>
<dbReference type="GO" id="GO:0008237">
    <property type="term" value="F:metallopeptidase activity"/>
    <property type="evidence" value="ECO:0007669"/>
    <property type="project" value="UniProtKB-KW"/>
</dbReference>
<evidence type="ECO:0000313" key="3">
    <source>
        <dbReference type="Proteomes" id="UP001500920"/>
    </source>
</evidence>
<dbReference type="RefSeq" id="WP_344701920.1">
    <property type="nucleotide sequence ID" value="NZ_BAABCK010000019.1"/>
</dbReference>
<feature type="domain" description="YgjP-like metallopeptidase" evidence="1">
    <location>
        <begin position="22"/>
        <end position="233"/>
    </location>
</feature>